<evidence type="ECO:0000313" key="1">
    <source>
        <dbReference type="EMBL" id="DAD79744.1"/>
    </source>
</evidence>
<proteinExistence type="predicted"/>
<sequence length="73" mass="8874">MSCIRCICEHCANNPNCFDHCQGEMDEPCYNCEDCIHWDGKTGREMWRDECPKYKITEYWEAHLRRKMKIVRI</sequence>
<name>A0A8S5MC48_9CAUD</name>
<reference evidence="1" key="1">
    <citation type="journal article" date="2021" name="Proc. Natl. Acad. Sci. U.S.A.">
        <title>A Catalog of Tens of Thousands of Viruses from Human Metagenomes Reveals Hidden Associations with Chronic Diseases.</title>
        <authorList>
            <person name="Tisza M.J."/>
            <person name="Buck C.B."/>
        </authorList>
    </citation>
    <scope>NUCLEOTIDE SEQUENCE</scope>
    <source>
        <strain evidence="1">CtHjy10</strain>
    </source>
</reference>
<organism evidence="1">
    <name type="scientific">Siphoviridae sp. ctHjy10</name>
    <dbReference type="NCBI Taxonomy" id="2826234"/>
    <lineage>
        <taxon>Viruses</taxon>
        <taxon>Duplodnaviria</taxon>
        <taxon>Heunggongvirae</taxon>
        <taxon>Uroviricota</taxon>
        <taxon>Caudoviricetes</taxon>
    </lineage>
</organism>
<accession>A0A8S5MC48</accession>
<protein>
    <submittedName>
        <fullName evidence="1">Uncharacterized protein</fullName>
    </submittedName>
</protein>
<dbReference type="EMBL" id="BK014871">
    <property type="protein sequence ID" value="DAD79744.1"/>
    <property type="molecule type" value="Genomic_DNA"/>
</dbReference>